<dbReference type="AlphaFoldDB" id="A0A6A3BTA8"/>
<organism evidence="1 2">
    <name type="scientific">Hibiscus syriacus</name>
    <name type="common">Rose of Sharon</name>
    <dbReference type="NCBI Taxonomy" id="106335"/>
    <lineage>
        <taxon>Eukaryota</taxon>
        <taxon>Viridiplantae</taxon>
        <taxon>Streptophyta</taxon>
        <taxon>Embryophyta</taxon>
        <taxon>Tracheophyta</taxon>
        <taxon>Spermatophyta</taxon>
        <taxon>Magnoliopsida</taxon>
        <taxon>eudicotyledons</taxon>
        <taxon>Gunneridae</taxon>
        <taxon>Pentapetalae</taxon>
        <taxon>rosids</taxon>
        <taxon>malvids</taxon>
        <taxon>Malvales</taxon>
        <taxon>Malvaceae</taxon>
        <taxon>Malvoideae</taxon>
        <taxon>Hibiscus</taxon>
    </lineage>
</organism>
<keyword evidence="2" id="KW-1185">Reference proteome</keyword>
<proteinExistence type="predicted"/>
<evidence type="ECO:0000313" key="2">
    <source>
        <dbReference type="Proteomes" id="UP000436088"/>
    </source>
</evidence>
<accession>A0A6A3BTA8</accession>
<dbReference type="Proteomes" id="UP000436088">
    <property type="component" value="Unassembled WGS sequence"/>
</dbReference>
<reference evidence="1" key="1">
    <citation type="submission" date="2019-09" db="EMBL/GenBank/DDBJ databases">
        <title>Draft genome information of white flower Hibiscus syriacus.</title>
        <authorList>
            <person name="Kim Y.-M."/>
        </authorList>
    </citation>
    <scope>NUCLEOTIDE SEQUENCE [LARGE SCALE GENOMIC DNA]</scope>
    <source>
        <strain evidence="1">YM2019G1</strain>
    </source>
</reference>
<name>A0A6A3BTA8_HIBSY</name>
<sequence length="312" mass="34840">MELQSVCFGFRVPKFSHRFSYQPSRKLTLISNDQNLKAPVSNIIRRRGNVGLGDASKWYLRLWRMSRWGIIACASGSDQNYCLNHTGTEREKSGVTLVEESTLKSAPLQEGKGSFLWVLGPIALISSLILPEFFSYAIEAFFKDETLAPYLQFSPKRWGLITGLRGYLSSYLVATGLKVVTPLVAAFVTWPVFGFELCFENRTGSAGCAAQHVLETILDKCQSSCWPRVPIIFEIVSVDQSYSIHSELHVLDERLPKKPGDVQVRRCNCWDGGNFPSPSCGLPLVVDDISFSNGFVLLDRLKRTIDDCKGGI</sequence>
<gene>
    <name evidence="1" type="ORF">F3Y22_tig00110017pilonHSYRG00088</name>
</gene>
<protein>
    <submittedName>
        <fullName evidence="1">Uncharacterized protein</fullName>
    </submittedName>
</protein>
<evidence type="ECO:0000313" key="1">
    <source>
        <dbReference type="EMBL" id="KAE8718159.1"/>
    </source>
</evidence>
<dbReference type="EMBL" id="VEPZ02000814">
    <property type="protein sequence ID" value="KAE8718159.1"/>
    <property type="molecule type" value="Genomic_DNA"/>
</dbReference>
<dbReference type="GO" id="GO:0009507">
    <property type="term" value="C:chloroplast"/>
    <property type="evidence" value="ECO:0007669"/>
    <property type="project" value="TreeGrafter"/>
</dbReference>
<comment type="caution">
    <text evidence="1">The sequence shown here is derived from an EMBL/GenBank/DDBJ whole genome shotgun (WGS) entry which is preliminary data.</text>
</comment>
<dbReference type="PANTHER" id="PTHR33918">
    <property type="entry name" value="OS01G0704200 PROTEIN"/>
    <property type="match status" value="1"/>
</dbReference>
<dbReference type="PANTHER" id="PTHR33918:SF4">
    <property type="entry name" value="ABC-2 TYPE TRANSPORTER DOMAIN-CONTAINING PROTEIN"/>
    <property type="match status" value="1"/>
</dbReference>